<evidence type="ECO:0000313" key="1">
    <source>
        <dbReference type="EMBL" id="KAK9319913.1"/>
    </source>
</evidence>
<name>A0ACC3TIG4_9ASCO</name>
<gene>
    <name evidence="1" type="ORF">V1517DRAFT_376087</name>
</gene>
<evidence type="ECO:0000313" key="2">
    <source>
        <dbReference type="Proteomes" id="UP001489719"/>
    </source>
</evidence>
<proteinExistence type="predicted"/>
<protein>
    <submittedName>
        <fullName evidence="1">Uncharacterized protein</fullName>
    </submittedName>
</protein>
<accession>A0ACC3TIG4</accession>
<keyword evidence="2" id="KW-1185">Reference proteome</keyword>
<reference evidence="2" key="1">
    <citation type="journal article" date="2024" name="Front. Bioeng. Biotechnol.">
        <title>Genome-scale model development and genomic sequencing of the oleaginous clade Lipomyces.</title>
        <authorList>
            <person name="Czajka J.J."/>
            <person name="Han Y."/>
            <person name="Kim J."/>
            <person name="Mondo S.J."/>
            <person name="Hofstad B.A."/>
            <person name="Robles A."/>
            <person name="Haridas S."/>
            <person name="Riley R."/>
            <person name="LaButti K."/>
            <person name="Pangilinan J."/>
            <person name="Andreopoulos W."/>
            <person name="Lipzen A."/>
            <person name="Yan J."/>
            <person name="Wang M."/>
            <person name="Ng V."/>
            <person name="Grigoriev I.V."/>
            <person name="Spatafora J.W."/>
            <person name="Magnuson J.K."/>
            <person name="Baker S.E."/>
            <person name="Pomraning K.R."/>
        </authorList>
    </citation>
    <scope>NUCLEOTIDE SEQUENCE [LARGE SCALE GENOMIC DNA]</scope>
    <source>
        <strain evidence="2">CBS 10300</strain>
    </source>
</reference>
<dbReference type="Proteomes" id="UP001489719">
    <property type="component" value="Unassembled WGS sequence"/>
</dbReference>
<sequence>MDSIASICNYLQAYLKKSDAQPAIFKLLITSTMETFGMMALAEQSVVSDEYGNFISTGSPSSRAIFDGSATCSSLNVQSPLVRLWRFYITSVQVRESNMSDYISAMSAILESVLTALSSRRKSISFLVLSLQANALTRDSPIISNASTNLISMSDKKAQCWTVLSKYIMDIFADKDKSSQSLLVDDRDLETELKNDLLLSAHRYAYDSDIANLAVSMFDKADDGLEFIEIFMRYLNEEMMVRGTTDRYGTLTAMIKQLQSLTIKYDRNDSVGRDLLGQTTRLMGDMMQIVFKEIRALTWGKKATIDDSFYSSIVSTLRYVNDAIFMSTAESYYNNVGCGIEGHNLTQRIMASKKPMFDFHMAVCKVITSRAQSSMDLLLAQEIKPIITFYLTSTMPDFAHVALAACANVLQSDCLAPLQLRLAIRAAKNTLRDARRKQIVDESIANINEKAHQEMQSIAERRSQSVSPIKEILATSSSRLEATHEARCRRASLEPADSESPATTAEPEPHSMLADNSHGKANSNGDVHPTEIETRLITDEAQSSAVRLIEQYMEVSVTAAAVEPDVFSHHGVPDSQLSIRCPSSTKPILANKGPSTAPLELRNELACLSMPLLNIGDSVNEHKADNLVRRDNCAQLPVIPQVGSRESPINIDQLDDSGIVEMEGDKTLKGMSNDVFVTDIEDAGVKVAPEAENDPIDVEMNDASGTPALEVANANAGEPDKPPHTSGQNTGDEKSTADSENLSVSRESICSMLADSMAATQPISESQASCHINAPTSDDRHADKPEEDVVADSQMAPGDIWKIAHDNCNERDTNSIANPVPSEEPRFTGESHCEVPSSSDTAIPAANSQHAIVLQYSSQSAQSDVKVTRRRVRKSSSARFDNDYSAVLEPAAACSVRSSIFAIIPPVSEPAPVLTDIHDDRSDHPLTAAEKKHRKRVRKSKQQRSLSGFEQNSGNAHVRQDSMNDCIVVSSNPIASDTPSPDIVIKRERSTMEDDEMANMILGVFAASWSMLGALVNCHFIARRKRGRRQLESESSESGDSSPVEPNETPSKKARVSKSSSAPHRIPLASLRHTGTRRKPSRSPSLTGADDDEEDEIQSSPVGGSLERYSDALHNSNEIHICDPHRDMNYAHFPFKFVRLSKQKFSSCVAQAFGWSRNDDTAAAVAESDFEFAGSECEFETNTRTGAYQTPGRTYFNAVSRPVVYDGGATIGDFLGRMRDLEVLGSDWLGQLTGEQKRELDAILLRMLWKTRMATDPPTPISAGKN</sequence>
<comment type="caution">
    <text evidence="1">The sequence shown here is derived from an EMBL/GenBank/DDBJ whole genome shotgun (WGS) entry which is preliminary data.</text>
</comment>
<dbReference type="EMBL" id="MU970154">
    <property type="protein sequence ID" value="KAK9319913.1"/>
    <property type="molecule type" value="Genomic_DNA"/>
</dbReference>
<organism evidence="1 2">
    <name type="scientific">Lipomyces orientalis</name>
    <dbReference type="NCBI Taxonomy" id="1233043"/>
    <lineage>
        <taxon>Eukaryota</taxon>
        <taxon>Fungi</taxon>
        <taxon>Dikarya</taxon>
        <taxon>Ascomycota</taxon>
        <taxon>Saccharomycotina</taxon>
        <taxon>Lipomycetes</taxon>
        <taxon>Lipomycetales</taxon>
        <taxon>Lipomycetaceae</taxon>
        <taxon>Lipomyces</taxon>
    </lineage>
</organism>